<accession>Q317I0</accession>
<dbReference type="PANTHER" id="PTHR47755:SF1">
    <property type="entry name" value="CELL DIVISION PROTEIN FTSX"/>
    <property type="match status" value="1"/>
</dbReference>
<dbReference type="GO" id="GO:0005886">
    <property type="term" value="C:plasma membrane"/>
    <property type="evidence" value="ECO:0007669"/>
    <property type="project" value="UniProtKB-SubCell"/>
</dbReference>
<dbReference type="Pfam" id="PF02687">
    <property type="entry name" value="FtsX"/>
    <property type="match status" value="1"/>
</dbReference>
<keyword evidence="4 7" id="KW-1133">Transmembrane helix</keyword>
<evidence type="ECO:0000313" key="9">
    <source>
        <dbReference type="EMBL" id="ABB36916.1"/>
    </source>
</evidence>
<keyword evidence="3 7" id="KW-0812">Transmembrane</keyword>
<evidence type="ECO:0000256" key="7">
    <source>
        <dbReference type="SAM" id="Phobius"/>
    </source>
</evidence>
<dbReference type="GO" id="GO:0051301">
    <property type="term" value="P:cell division"/>
    <property type="evidence" value="ECO:0007669"/>
    <property type="project" value="UniProtKB-KW"/>
</dbReference>
<feature type="domain" description="ABC3 transporter permease C-terminal" evidence="8">
    <location>
        <begin position="181"/>
        <end position="292"/>
    </location>
</feature>
<organism evidence="9 10">
    <name type="scientific">Oleidesulfovibrio alaskensis (strain ATCC BAA-1058 / DSM 17464 / G20)</name>
    <name type="common">Desulfovibrio alaskensis</name>
    <dbReference type="NCBI Taxonomy" id="207559"/>
    <lineage>
        <taxon>Bacteria</taxon>
        <taxon>Pseudomonadati</taxon>
        <taxon>Thermodesulfobacteriota</taxon>
        <taxon>Desulfovibrionia</taxon>
        <taxon>Desulfovibrionales</taxon>
        <taxon>Desulfovibrionaceae</taxon>
        <taxon>Oleidesulfovibrio</taxon>
    </lineage>
</organism>
<feature type="transmembrane region" description="Helical" evidence="7">
    <location>
        <begin position="21"/>
        <end position="45"/>
    </location>
</feature>
<dbReference type="HOGENOM" id="CLU_073546_4_2_7"/>
<evidence type="ECO:0000256" key="2">
    <source>
        <dbReference type="ARBA" id="ARBA00022475"/>
    </source>
</evidence>
<evidence type="ECO:0000256" key="5">
    <source>
        <dbReference type="ARBA" id="ARBA00023136"/>
    </source>
</evidence>
<keyword evidence="10" id="KW-1185">Reference proteome</keyword>
<dbReference type="PIRSF" id="PIRSF003097">
    <property type="entry name" value="FtsX"/>
    <property type="match status" value="1"/>
</dbReference>
<sequence>MVGIILRLFGRGVRDMAAHPLAQVFTLLAVTLAVFLAGLFLMAFVNLDQALGTARGKAVYQVYWHADADMKTVRSQWDSFGHMPWLTEVKTYTPEEALETLSGNLSSVGGVDTSWIGKSPLPPTAVLVFEPKAKDMSGWHDETMTYLSGLPGVQRIGASPVRDDLARAWNVFSRNVMWPVIGFLGLVLSLVVGNTIKLSLVSRETEIEILHLVGARNWYIRLPLLITGGIQGLCGGLLATGLLWVTWMQIRNVFMFPPVSMQLSFLPVEQVAMLVAVPAVMGVVSSWIAVKR</sequence>
<gene>
    <name evidence="9" type="ordered locus">Dde_0115</name>
</gene>
<evidence type="ECO:0000259" key="8">
    <source>
        <dbReference type="Pfam" id="PF02687"/>
    </source>
</evidence>
<evidence type="ECO:0000256" key="1">
    <source>
        <dbReference type="ARBA" id="ARBA00004651"/>
    </source>
</evidence>
<evidence type="ECO:0000256" key="3">
    <source>
        <dbReference type="ARBA" id="ARBA00022692"/>
    </source>
</evidence>
<feature type="transmembrane region" description="Helical" evidence="7">
    <location>
        <begin position="176"/>
        <end position="201"/>
    </location>
</feature>
<proteinExistence type="inferred from homology"/>
<keyword evidence="6" id="KW-0131">Cell cycle</keyword>
<feature type="transmembrane region" description="Helical" evidence="7">
    <location>
        <begin position="270"/>
        <end position="290"/>
    </location>
</feature>
<keyword evidence="2 6" id="KW-1003">Cell membrane</keyword>
<comment type="subcellular location">
    <subcellularLocation>
        <location evidence="1">Cell membrane</location>
        <topology evidence="1">Multi-pass membrane protein</topology>
    </subcellularLocation>
</comment>
<dbReference type="PANTHER" id="PTHR47755">
    <property type="entry name" value="CELL DIVISION PROTEIN FTSX"/>
    <property type="match status" value="1"/>
</dbReference>
<dbReference type="EMBL" id="CP000112">
    <property type="protein sequence ID" value="ABB36916.1"/>
    <property type="molecule type" value="Genomic_DNA"/>
</dbReference>
<dbReference type="InterPro" id="IPR003838">
    <property type="entry name" value="ABC3_permease_C"/>
</dbReference>
<evidence type="ECO:0000256" key="6">
    <source>
        <dbReference type="PIRNR" id="PIRNR003097"/>
    </source>
</evidence>
<name>Q317I0_OLEA2</name>
<evidence type="ECO:0000256" key="4">
    <source>
        <dbReference type="ARBA" id="ARBA00022989"/>
    </source>
</evidence>
<dbReference type="Proteomes" id="UP000002710">
    <property type="component" value="Chromosome"/>
</dbReference>
<dbReference type="InterPro" id="IPR004513">
    <property type="entry name" value="FtsX"/>
</dbReference>
<dbReference type="eggNOG" id="COG2177">
    <property type="taxonomic scope" value="Bacteria"/>
</dbReference>
<dbReference type="AlphaFoldDB" id="Q317I0"/>
<protein>
    <recommendedName>
        <fullName evidence="6">Cell division protein FtsX</fullName>
    </recommendedName>
</protein>
<comment type="similarity">
    <text evidence="6">Belongs to the ABC-4 integral membrane protein family. FtsX subfamily.</text>
</comment>
<dbReference type="KEGG" id="dde:Dde_0115"/>
<dbReference type="RefSeq" id="WP_011366290.1">
    <property type="nucleotide sequence ID" value="NC_007519.1"/>
</dbReference>
<keyword evidence="5 6" id="KW-0472">Membrane</keyword>
<dbReference type="GO" id="GO:0032153">
    <property type="term" value="C:cell division site"/>
    <property type="evidence" value="ECO:0007669"/>
    <property type="project" value="TreeGrafter"/>
</dbReference>
<dbReference type="STRING" id="207559.Dde_0115"/>
<evidence type="ECO:0000313" key="10">
    <source>
        <dbReference type="Proteomes" id="UP000002710"/>
    </source>
</evidence>
<feature type="transmembrane region" description="Helical" evidence="7">
    <location>
        <begin position="222"/>
        <end position="250"/>
    </location>
</feature>
<reference evidence="9 10" key="1">
    <citation type="journal article" date="2011" name="J. Bacteriol.">
        <title>Complete genome sequence and updated annotation of Desulfovibrio alaskensis G20.</title>
        <authorList>
            <person name="Hauser L.J."/>
            <person name="Land M.L."/>
            <person name="Brown S.D."/>
            <person name="Larimer F."/>
            <person name="Keller K.L."/>
            <person name="Rapp-Giles B.J."/>
            <person name="Price M.N."/>
            <person name="Lin M."/>
            <person name="Bruce D.C."/>
            <person name="Detter J.C."/>
            <person name="Tapia R."/>
            <person name="Han C.S."/>
            <person name="Goodwin L.A."/>
            <person name="Cheng J.F."/>
            <person name="Pitluck S."/>
            <person name="Copeland A."/>
            <person name="Lucas S."/>
            <person name="Nolan M."/>
            <person name="Lapidus A.L."/>
            <person name="Palumbo A.V."/>
            <person name="Wall J.D."/>
        </authorList>
    </citation>
    <scope>NUCLEOTIDE SEQUENCE [LARGE SCALE GENOMIC DNA]</scope>
    <source>
        <strain evidence="10">ATCC BAA 1058 / DSM 17464 / G20</strain>
    </source>
</reference>
<keyword evidence="6" id="KW-0132">Cell division</keyword>